<reference evidence="1" key="1">
    <citation type="journal article" date="2015" name="Genome Biol. Evol.">
        <title>Organellar Genomes of White Spruce (Picea glauca): Assembly and Annotation.</title>
        <authorList>
            <person name="Jackman S.D."/>
            <person name="Warren R.L."/>
            <person name="Gibb E.A."/>
            <person name="Vandervalk B.P."/>
            <person name="Mohamadi H."/>
            <person name="Chu J."/>
            <person name="Raymond A."/>
            <person name="Pleasance S."/>
            <person name="Coope R."/>
            <person name="Wildung M.R."/>
            <person name="Ritland C.E."/>
            <person name="Bousquet J."/>
            <person name="Jones S.J."/>
            <person name="Bohlmann J."/>
            <person name="Birol I."/>
        </authorList>
    </citation>
    <scope>NUCLEOTIDE SEQUENCE [LARGE SCALE GENOMIC DNA]</scope>
    <source>
        <tissue evidence="1">Flushing bud</tissue>
    </source>
</reference>
<accession>A0A101M5L7</accession>
<dbReference type="EMBL" id="LKAM01000001">
    <property type="protein sequence ID" value="KUM51297.1"/>
    <property type="molecule type" value="Genomic_DNA"/>
</dbReference>
<dbReference type="AlphaFoldDB" id="A0A101M5L7"/>
<name>A0A101M5L7_PICGL</name>
<proteinExistence type="predicted"/>
<protein>
    <submittedName>
        <fullName evidence="1">Uncharacterized protein</fullName>
    </submittedName>
</protein>
<geneLocation type="mitochondrion" evidence="1"/>
<evidence type="ECO:0000313" key="1">
    <source>
        <dbReference type="EMBL" id="KUM51297.1"/>
    </source>
</evidence>
<organism evidence="1">
    <name type="scientific">Picea glauca</name>
    <name type="common">White spruce</name>
    <name type="synonym">Pinus glauca</name>
    <dbReference type="NCBI Taxonomy" id="3330"/>
    <lineage>
        <taxon>Eukaryota</taxon>
        <taxon>Viridiplantae</taxon>
        <taxon>Streptophyta</taxon>
        <taxon>Embryophyta</taxon>
        <taxon>Tracheophyta</taxon>
        <taxon>Spermatophyta</taxon>
        <taxon>Pinopsida</taxon>
        <taxon>Pinidae</taxon>
        <taxon>Conifers I</taxon>
        <taxon>Pinales</taxon>
        <taxon>Pinaceae</taxon>
        <taxon>Picea</taxon>
    </lineage>
</organism>
<keyword evidence="1" id="KW-0496">Mitochondrion</keyword>
<comment type="caution">
    <text evidence="1">The sequence shown here is derived from an EMBL/GenBank/DDBJ whole genome shotgun (WGS) entry which is preliminary data.</text>
</comment>
<gene>
    <name evidence="1" type="ORF">ABT39_MTgene1144</name>
</gene>
<sequence>MDRQEDLKLALMLGDQLPWVSIPLSPFYLALSKPMPLCSLPPPLARG</sequence>